<dbReference type="EMBL" id="PKSM01000058">
    <property type="protein sequence ID" value="POW18872.1"/>
    <property type="molecule type" value="Genomic_DNA"/>
</dbReference>
<gene>
    <name evidence="2" type="ORF">PSHT_05318</name>
</gene>
<feature type="region of interest" description="Disordered" evidence="1">
    <location>
        <begin position="1"/>
        <end position="24"/>
    </location>
</feature>
<reference evidence="3" key="3">
    <citation type="journal article" date="2018" name="Mol. Plant Microbe Interact.">
        <title>Genome sequence resources for the wheat stripe rust pathogen (Puccinia striiformis f. sp. tritici) and the barley stripe rust pathogen (Puccinia striiformis f. sp. hordei).</title>
        <authorList>
            <person name="Xia C."/>
            <person name="Wang M."/>
            <person name="Yin C."/>
            <person name="Cornejo O.E."/>
            <person name="Hulbert S.H."/>
            <person name="Chen X."/>
        </authorList>
    </citation>
    <scope>NUCLEOTIDE SEQUENCE [LARGE SCALE GENOMIC DNA]</scope>
    <source>
        <strain evidence="3">93TX-2</strain>
    </source>
</reference>
<accession>A0A2S4WAT4</accession>
<evidence type="ECO:0000313" key="2">
    <source>
        <dbReference type="EMBL" id="POW18872.1"/>
    </source>
</evidence>
<name>A0A2S4WAT4_9BASI</name>
<sequence length="114" mass="13645">MVPFLAQNNKEEETKAYQSSPGQRRVSAAQQITNNFMKAIWSLGDSDRFHLTRKITAIMKELHKPEESIFTKHQRLVHKSYEIWRVRFSSMKMEINTIVYICIYLDFYIHDHDH</sequence>
<protein>
    <submittedName>
        <fullName evidence="2">Uncharacterized protein</fullName>
    </submittedName>
</protein>
<reference evidence="3" key="2">
    <citation type="journal article" date="2018" name="BMC Genomics">
        <title>Genomic insights into host adaptation between the wheat stripe rust pathogen (Puccinia striiformis f. sp. tritici) and the barley stripe rust pathogen (Puccinia striiformis f. sp. hordei).</title>
        <authorList>
            <person name="Xia C."/>
            <person name="Wang M."/>
            <person name="Yin C."/>
            <person name="Cornejo O.E."/>
            <person name="Hulbert S.H."/>
            <person name="Chen X."/>
        </authorList>
    </citation>
    <scope>NUCLEOTIDE SEQUENCE [LARGE SCALE GENOMIC DNA]</scope>
    <source>
        <strain evidence="3">93TX-2</strain>
    </source>
</reference>
<dbReference type="Proteomes" id="UP000238274">
    <property type="component" value="Unassembled WGS sequence"/>
</dbReference>
<comment type="caution">
    <text evidence="2">The sequence shown here is derived from an EMBL/GenBank/DDBJ whole genome shotgun (WGS) entry which is preliminary data.</text>
</comment>
<dbReference type="VEuPathDB" id="FungiDB:PSHT_05318"/>
<dbReference type="AlphaFoldDB" id="A0A2S4WAT4"/>
<evidence type="ECO:0000313" key="3">
    <source>
        <dbReference type="Proteomes" id="UP000238274"/>
    </source>
</evidence>
<keyword evidence="3" id="KW-1185">Reference proteome</keyword>
<evidence type="ECO:0000256" key="1">
    <source>
        <dbReference type="SAM" id="MobiDB-lite"/>
    </source>
</evidence>
<proteinExistence type="predicted"/>
<reference evidence="2 3" key="1">
    <citation type="submission" date="2017-12" db="EMBL/GenBank/DDBJ databases">
        <title>Gene loss provides genomic basis for host adaptation in cereal stripe rust fungi.</title>
        <authorList>
            <person name="Xia C."/>
        </authorList>
    </citation>
    <scope>NUCLEOTIDE SEQUENCE [LARGE SCALE GENOMIC DNA]</scope>
    <source>
        <strain evidence="2 3">93TX-2</strain>
    </source>
</reference>
<organism evidence="2 3">
    <name type="scientific">Puccinia striiformis</name>
    <dbReference type="NCBI Taxonomy" id="27350"/>
    <lineage>
        <taxon>Eukaryota</taxon>
        <taxon>Fungi</taxon>
        <taxon>Dikarya</taxon>
        <taxon>Basidiomycota</taxon>
        <taxon>Pucciniomycotina</taxon>
        <taxon>Pucciniomycetes</taxon>
        <taxon>Pucciniales</taxon>
        <taxon>Pucciniaceae</taxon>
        <taxon>Puccinia</taxon>
    </lineage>
</organism>